<evidence type="ECO:0000313" key="1">
    <source>
        <dbReference type="EMBL" id="SAK93163.1"/>
    </source>
</evidence>
<reference evidence="1" key="1">
    <citation type="submission" date="2016-01" db="EMBL/GenBank/DDBJ databases">
        <authorList>
            <person name="Peeters C."/>
        </authorList>
    </citation>
    <scope>NUCLEOTIDE SEQUENCE [LARGE SCALE GENOMIC DNA]</scope>
    <source>
        <strain evidence="1">LMG 29325</strain>
    </source>
</reference>
<dbReference type="STRING" id="1777143.AWB82_06682"/>
<organism evidence="1 2">
    <name type="scientific">Caballeronia glebae</name>
    <dbReference type="NCBI Taxonomy" id="1777143"/>
    <lineage>
        <taxon>Bacteria</taxon>
        <taxon>Pseudomonadati</taxon>
        <taxon>Pseudomonadota</taxon>
        <taxon>Betaproteobacteria</taxon>
        <taxon>Burkholderiales</taxon>
        <taxon>Burkholderiaceae</taxon>
        <taxon>Caballeronia</taxon>
    </lineage>
</organism>
<keyword evidence="2" id="KW-1185">Reference proteome</keyword>
<comment type="caution">
    <text evidence="1">The sequence shown here is derived from an EMBL/GenBank/DDBJ whole genome shotgun (WGS) entry which is preliminary data.</text>
</comment>
<evidence type="ECO:0000313" key="2">
    <source>
        <dbReference type="Proteomes" id="UP000054596"/>
    </source>
</evidence>
<sequence>MRMVLLLEVLLSDEVLGSAATLSELTKEFVCIRSSS</sequence>
<dbReference type="EMBL" id="FCOJ02000084">
    <property type="protein sequence ID" value="SAK93163.1"/>
    <property type="molecule type" value="Genomic_DNA"/>
</dbReference>
<dbReference type="Proteomes" id="UP000054596">
    <property type="component" value="Unassembled WGS sequence"/>
</dbReference>
<accession>A0A158DFB0</accession>
<name>A0A158DFB0_9BURK</name>
<protein>
    <submittedName>
        <fullName evidence="1">Uncharacterized protein</fullName>
    </submittedName>
</protein>
<gene>
    <name evidence="1" type="ORF">AWB82_06682</name>
</gene>
<dbReference type="AlphaFoldDB" id="A0A158DFB0"/>
<proteinExistence type="predicted"/>